<evidence type="ECO:0000313" key="3">
    <source>
        <dbReference type="Proteomes" id="UP000292564"/>
    </source>
</evidence>
<name>A0A4Q7ZIF0_9ACTN</name>
<comment type="caution">
    <text evidence="2">The sequence shown here is derived from an EMBL/GenBank/DDBJ whole genome shotgun (WGS) entry which is preliminary data.</text>
</comment>
<evidence type="ECO:0000256" key="1">
    <source>
        <dbReference type="SAM" id="MobiDB-lite"/>
    </source>
</evidence>
<dbReference type="RefSeq" id="WP_130508985.1">
    <property type="nucleotide sequence ID" value="NZ_SHKY01000001.1"/>
</dbReference>
<dbReference type="Gene3D" id="3.10.180.10">
    <property type="entry name" value="2,3-Dihydroxybiphenyl 1,2-Dioxygenase, domain 1"/>
    <property type="match status" value="1"/>
</dbReference>
<dbReference type="Proteomes" id="UP000292564">
    <property type="component" value="Unassembled WGS sequence"/>
</dbReference>
<dbReference type="SUPFAM" id="SSF54593">
    <property type="entry name" value="Glyoxalase/Bleomycin resistance protein/Dihydroxybiphenyl dioxygenase"/>
    <property type="match status" value="1"/>
</dbReference>
<dbReference type="AlphaFoldDB" id="A0A4Q7ZIF0"/>
<dbReference type="CDD" id="cd06587">
    <property type="entry name" value="VOC"/>
    <property type="match status" value="1"/>
</dbReference>
<protein>
    <recommendedName>
        <fullName evidence="4">Glyoxalase/bleomycin resistance protein/dioxygenase superfamily protein</fullName>
    </recommendedName>
</protein>
<accession>A0A4Q7ZIF0</accession>
<evidence type="ECO:0008006" key="4">
    <source>
        <dbReference type="Google" id="ProtNLM"/>
    </source>
</evidence>
<gene>
    <name evidence="2" type="ORF">EV385_1744</name>
</gene>
<proteinExistence type="predicted"/>
<dbReference type="EMBL" id="SHKY01000001">
    <property type="protein sequence ID" value="RZU49985.1"/>
    <property type="molecule type" value="Genomic_DNA"/>
</dbReference>
<organism evidence="2 3">
    <name type="scientific">Krasilnikovia cinnamomea</name>
    <dbReference type="NCBI Taxonomy" id="349313"/>
    <lineage>
        <taxon>Bacteria</taxon>
        <taxon>Bacillati</taxon>
        <taxon>Actinomycetota</taxon>
        <taxon>Actinomycetes</taxon>
        <taxon>Micromonosporales</taxon>
        <taxon>Micromonosporaceae</taxon>
        <taxon>Krasilnikovia</taxon>
    </lineage>
</organism>
<keyword evidence="3" id="KW-1185">Reference proteome</keyword>
<dbReference type="InterPro" id="IPR029068">
    <property type="entry name" value="Glyas_Bleomycin-R_OHBP_Dase"/>
</dbReference>
<evidence type="ECO:0000313" key="2">
    <source>
        <dbReference type="EMBL" id="RZU49985.1"/>
    </source>
</evidence>
<feature type="region of interest" description="Disordered" evidence="1">
    <location>
        <begin position="1"/>
        <end position="45"/>
    </location>
</feature>
<sequence>MAKDKQVIRHAARAAVTTGRPPKNKVAKGVAAPAPRSAPTPAPRPGLHLQPLVHVADMAASITFFEHLGAEVIHGGRDTDWVLMQLGTVQVTLVARTPIWSRGDGAVELNFAATMPLDDLERLLRDRRVTVSGVVNHRDFGPQLQVLSPDGLLIRITQRAPER</sequence>
<reference evidence="2 3" key="1">
    <citation type="submission" date="2019-02" db="EMBL/GenBank/DDBJ databases">
        <title>Sequencing the genomes of 1000 actinobacteria strains.</title>
        <authorList>
            <person name="Klenk H.-P."/>
        </authorList>
    </citation>
    <scope>NUCLEOTIDE SEQUENCE [LARGE SCALE GENOMIC DNA]</scope>
    <source>
        <strain evidence="2 3">DSM 45162</strain>
    </source>
</reference>
<dbReference type="OrthoDB" id="3296095at2"/>